<proteinExistence type="predicted"/>
<protein>
    <submittedName>
        <fullName evidence="1">Uncharacterized protein</fullName>
    </submittedName>
</protein>
<dbReference type="EMBL" id="OB696121">
    <property type="protein sequence ID" value="CAD7238101.1"/>
    <property type="molecule type" value="Genomic_DNA"/>
</dbReference>
<dbReference type="GO" id="GO:0005886">
    <property type="term" value="C:plasma membrane"/>
    <property type="evidence" value="ECO:0007669"/>
    <property type="project" value="TreeGrafter"/>
</dbReference>
<dbReference type="OrthoDB" id="19232at2759"/>
<name>A0A7R9A007_9CRUS</name>
<dbReference type="PANTHER" id="PTHR12444:SF8">
    <property type="entry name" value="PROTEIN EFR3 HOMOLOG CMP44E"/>
    <property type="match status" value="1"/>
</dbReference>
<sequence>MGKVPLGPVGNGDTPDRRRSSSGIAAEVKPNVQLQKILLRSMLKVAGKYQTRQFANTFQSNLLEPLVSMSLVSNPKVRVVVQHIFHSLIDRHGNLEKLLRP</sequence>
<evidence type="ECO:0000313" key="1">
    <source>
        <dbReference type="EMBL" id="CAD7238101.1"/>
    </source>
</evidence>
<accession>A0A7R9A007</accession>
<gene>
    <name evidence="1" type="ORF">CTOB1V02_LOCUS15916</name>
</gene>
<organism evidence="1">
    <name type="scientific">Cyprideis torosa</name>
    <dbReference type="NCBI Taxonomy" id="163714"/>
    <lineage>
        <taxon>Eukaryota</taxon>
        <taxon>Metazoa</taxon>
        <taxon>Ecdysozoa</taxon>
        <taxon>Arthropoda</taxon>
        <taxon>Crustacea</taxon>
        <taxon>Oligostraca</taxon>
        <taxon>Ostracoda</taxon>
        <taxon>Podocopa</taxon>
        <taxon>Podocopida</taxon>
        <taxon>Cytherocopina</taxon>
        <taxon>Cytheroidea</taxon>
        <taxon>Cytherideidae</taxon>
        <taxon>Cyprideis</taxon>
    </lineage>
</organism>
<feature type="non-terminal residue" evidence="1">
    <location>
        <position position="1"/>
    </location>
</feature>
<dbReference type="InterPro" id="IPR051851">
    <property type="entry name" value="EFR3_Homologs"/>
</dbReference>
<reference evidence="1" key="1">
    <citation type="submission" date="2020-11" db="EMBL/GenBank/DDBJ databases">
        <authorList>
            <person name="Tran Van P."/>
        </authorList>
    </citation>
    <scope>NUCLEOTIDE SEQUENCE</scope>
</reference>
<dbReference type="PANTHER" id="PTHR12444">
    <property type="entry name" value="PROTEIN EFR3 HOMOLOG CMP44E"/>
    <property type="match status" value="1"/>
</dbReference>
<dbReference type="AlphaFoldDB" id="A0A7R9A007"/>
<dbReference type="GO" id="GO:0072659">
    <property type="term" value="P:protein localization to plasma membrane"/>
    <property type="evidence" value="ECO:0007669"/>
    <property type="project" value="TreeGrafter"/>
</dbReference>